<evidence type="ECO:0000313" key="2">
    <source>
        <dbReference type="EMBL" id="TFK36338.1"/>
    </source>
</evidence>
<protein>
    <recommendedName>
        <fullName evidence="1">Nascent polypeptide-associated complex subunit alpha-like UBA domain-containing protein</fullName>
    </recommendedName>
</protein>
<proteinExistence type="predicted"/>
<name>A0A5C3LWS6_9AGAR</name>
<dbReference type="Proteomes" id="UP000308652">
    <property type="component" value="Unassembled WGS sequence"/>
</dbReference>
<keyword evidence="3" id="KW-1185">Reference proteome</keyword>
<dbReference type="InterPro" id="IPR038922">
    <property type="entry name" value="HYPK_UBA"/>
</dbReference>
<dbReference type="Pfam" id="PF19026">
    <property type="entry name" value="UBA_HYPK"/>
    <property type="match status" value="1"/>
</dbReference>
<dbReference type="OrthoDB" id="285219at2759"/>
<gene>
    <name evidence="2" type="ORF">BDQ12DRAFT_686755</name>
</gene>
<evidence type="ECO:0000259" key="1">
    <source>
        <dbReference type="Pfam" id="PF19026"/>
    </source>
</evidence>
<feature type="domain" description="Nascent polypeptide-associated complex subunit alpha-like UBA" evidence="1">
    <location>
        <begin position="55"/>
        <end position="93"/>
    </location>
</feature>
<dbReference type="Gene3D" id="1.10.8.10">
    <property type="entry name" value="DNA helicase RuvA subunit, C-terminal domain"/>
    <property type="match status" value="1"/>
</dbReference>
<accession>A0A5C3LWS6</accession>
<reference evidence="2 3" key="1">
    <citation type="journal article" date="2019" name="Nat. Ecol. Evol.">
        <title>Megaphylogeny resolves global patterns of mushroom evolution.</title>
        <authorList>
            <person name="Varga T."/>
            <person name="Krizsan K."/>
            <person name="Foldi C."/>
            <person name="Dima B."/>
            <person name="Sanchez-Garcia M."/>
            <person name="Sanchez-Ramirez S."/>
            <person name="Szollosi G.J."/>
            <person name="Szarkandi J.G."/>
            <person name="Papp V."/>
            <person name="Albert L."/>
            <person name="Andreopoulos W."/>
            <person name="Angelini C."/>
            <person name="Antonin V."/>
            <person name="Barry K.W."/>
            <person name="Bougher N.L."/>
            <person name="Buchanan P."/>
            <person name="Buyck B."/>
            <person name="Bense V."/>
            <person name="Catcheside P."/>
            <person name="Chovatia M."/>
            <person name="Cooper J."/>
            <person name="Damon W."/>
            <person name="Desjardin D."/>
            <person name="Finy P."/>
            <person name="Geml J."/>
            <person name="Haridas S."/>
            <person name="Hughes K."/>
            <person name="Justo A."/>
            <person name="Karasinski D."/>
            <person name="Kautmanova I."/>
            <person name="Kiss B."/>
            <person name="Kocsube S."/>
            <person name="Kotiranta H."/>
            <person name="LaButti K.M."/>
            <person name="Lechner B.E."/>
            <person name="Liimatainen K."/>
            <person name="Lipzen A."/>
            <person name="Lukacs Z."/>
            <person name="Mihaltcheva S."/>
            <person name="Morgado L.N."/>
            <person name="Niskanen T."/>
            <person name="Noordeloos M.E."/>
            <person name="Ohm R.A."/>
            <person name="Ortiz-Santana B."/>
            <person name="Ovrebo C."/>
            <person name="Racz N."/>
            <person name="Riley R."/>
            <person name="Savchenko A."/>
            <person name="Shiryaev A."/>
            <person name="Soop K."/>
            <person name="Spirin V."/>
            <person name="Szebenyi C."/>
            <person name="Tomsovsky M."/>
            <person name="Tulloss R.E."/>
            <person name="Uehling J."/>
            <person name="Grigoriev I.V."/>
            <person name="Vagvolgyi C."/>
            <person name="Papp T."/>
            <person name="Martin F.M."/>
            <person name="Miettinen O."/>
            <person name="Hibbett D.S."/>
            <person name="Nagy L.G."/>
        </authorList>
    </citation>
    <scope>NUCLEOTIDE SEQUENCE [LARGE SCALE GENOMIC DNA]</scope>
    <source>
        <strain evidence="2 3">CBS 166.37</strain>
    </source>
</reference>
<sequence length="96" mass="10765">MERLCFANLLTHTCISQYADGFSYSKGKMEEAFRPGGILEKPLTKAARDPAIAALKREDIDLVMHEFEISRPQAERILVDNDGDLKKALESLVTLL</sequence>
<dbReference type="AlphaFoldDB" id="A0A5C3LWS6"/>
<dbReference type="STRING" id="68775.A0A5C3LWS6"/>
<dbReference type="EMBL" id="ML213614">
    <property type="protein sequence ID" value="TFK36338.1"/>
    <property type="molecule type" value="Genomic_DNA"/>
</dbReference>
<evidence type="ECO:0000313" key="3">
    <source>
        <dbReference type="Proteomes" id="UP000308652"/>
    </source>
</evidence>
<dbReference type="InterPro" id="IPR044034">
    <property type="entry name" value="NAC-like_UBA"/>
</dbReference>
<organism evidence="2 3">
    <name type="scientific">Crucibulum laeve</name>
    <dbReference type="NCBI Taxonomy" id="68775"/>
    <lineage>
        <taxon>Eukaryota</taxon>
        <taxon>Fungi</taxon>
        <taxon>Dikarya</taxon>
        <taxon>Basidiomycota</taxon>
        <taxon>Agaricomycotina</taxon>
        <taxon>Agaricomycetes</taxon>
        <taxon>Agaricomycetidae</taxon>
        <taxon>Agaricales</taxon>
        <taxon>Agaricineae</taxon>
        <taxon>Nidulariaceae</taxon>
        <taxon>Crucibulum</taxon>
    </lineage>
</organism>
<dbReference type="CDD" id="cd14361">
    <property type="entry name" value="UBA_HYPK"/>
    <property type="match status" value="1"/>
</dbReference>